<accession>A0A6B0UVA0</accession>
<reference evidence="1" key="1">
    <citation type="submission" date="2019-12" db="EMBL/GenBank/DDBJ databases">
        <title>An insight into the sialome of adult female Ixodes ricinus ticks feeding for 6 days.</title>
        <authorList>
            <person name="Perner J."/>
            <person name="Ribeiro J.M.C."/>
        </authorList>
    </citation>
    <scope>NUCLEOTIDE SEQUENCE</scope>
    <source>
        <strain evidence="1">Semi-engorged</strain>
        <tissue evidence="1">Salivary glands</tissue>
    </source>
</reference>
<protein>
    <submittedName>
        <fullName evidence="1">Uncharacterized protein</fullName>
    </submittedName>
</protein>
<proteinExistence type="predicted"/>
<sequence>MLLAETIKFRVRLMPCISLFITVLTKKIFAIFGSLLYEGCIVSISPSLCLCFLRRVLNGNFSTEVVSLVAMLHRGVTLFTVAESGPSIVWFHITKHDSRRSRSSLCYCCNKTSSALLHGSPTSSFNQFSSFRASGFGNGVENARICFKCS</sequence>
<name>A0A6B0UVA0_IXORI</name>
<dbReference type="AlphaFoldDB" id="A0A6B0UVA0"/>
<organism evidence="1">
    <name type="scientific">Ixodes ricinus</name>
    <name type="common">Common tick</name>
    <name type="synonym">Acarus ricinus</name>
    <dbReference type="NCBI Taxonomy" id="34613"/>
    <lineage>
        <taxon>Eukaryota</taxon>
        <taxon>Metazoa</taxon>
        <taxon>Ecdysozoa</taxon>
        <taxon>Arthropoda</taxon>
        <taxon>Chelicerata</taxon>
        <taxon>Arachnida</taxon>
        <taxon>Acari</taxon>
        <taxon>Parasitiformes</taxon>
        <taxon>Ixodida</taxon>
        <taxon>Ixodoidea</taxon>
        <taxon>Ixodidae</taxon>
        <taxon>Ixodinae</taxon>
        <taxon>Ixodes</taxon>
    </lineage>
</organism>
<evidence type="ECO:0000313" key="1">
    <source>
        <dbReference type="EMBL" id="MXU93699.1"/>
    </source>
</evidence>
<dbReference type="EMBL" id="GIFC01011616">
    <property type="protein sequence ID" value="MXU93699.1"/>
    <property type="molecule type" value="Transcribed_RNA"/>
</dbReference>